<name>A0AAW0CVD3_9AGAR</name>
<accession>A0AAW0CVD3</accession>
<dbReference type="PANTHER" id="PTHR42760">
    <property type="entry name" value="SHORT-CHAIN DEHYDROGENASES/REDUCTASES FAMILY MEMBER"/>
    <property type="match status" value="1"/>
</dbReference>
<evidence type="ECO:0000313" key="5">
    <source>
        <dbReference type="Proteomes" id="UP001362999"/>
    </source>
</evidence>
<dbReference type="PANTHER" id="PTHR42760:SF121">
    <property type="entry name" value="3-OXOACYL-(ACYL-CARRIER-PROTEIN) REDUCTASE"/>
    <property type="match status" value="1"/>
</dbReference>
<dbReference type="InterPro" id="IPR036291">
    <property type="entry name" value="NAD(P)-bd_dom_sf"/>
</dbReference>
<dbReference type="PROSITE" id="PS00061">
    <property type="entry name" value="ADH_SHORT"/>
    <property type="match status" value="1"/>
</dbReference>
<organism evidence="4 5">
    <name type="scientific">Favolaschia claudopus</name>
    <dbReference type="NCBI Taxonomy" id="2862362"/>
    <lineage>
        <taxon>Eukaryota</taxon>
        <taxon>Fungi</taxon>
        <taxon>Dikarya</taxon>
        <taxon>Basidiomycota</taxon>
        <taxon>Agaricomycotina</taxon>
        <taxon>Agaricomycetes</taxon>
        <taxon>Agaricomycetidae</taxon>
        <taxon>Agaricales</taxon>
        <taxon>Marasmiineae</taxon>
        <taxon>Mycenaceae</taxon>
        <taxon>Favolaschia</taxon>
    </lineage>
</organism>
<evidence type="ECO:0000256" key="2">
    <source>
        <dbReference type="ARBA" id="ARBA00022857"/>
    </source>
</evidence>
<dbReference type="Gene3D" id="3.40.50.720">
    <property type="entry name" value="NAD(P)-binding Rossmann-like Domain"/>
    <property type="match status" value="1"/>
</dbReference>
<keyword evidence="5" id="KW-1185">Reference proteome</keyword>
<dbReference type="InterPro" id="IPR002347">
    <property type="entry name" value="SDR_fam"/>
</dbReference>
<dbReference type="SUPFAM" id="SSF51735">
    <property type="entry name" value="NAD(P)-binding Rossmann-fold domains"/>
    <property type="match status" value="1"/>
</dbReference>
<keyword evidence="2" id="KW-0521">NADP</keyword>
<evidence type="ECO:0000256" key="1">
    <source>
        <dbReference type="ARBA" id="ARBA00006484"/>
    </source>
</evidence>
<dbReference type="PRINTS" id="PR00080">
    <property type="entry name" value="SDRFAMILY"/>
</dbReference>
<evidence type="ECO:0000313" key="4">
    <source>
        <dbReference type="EMBL" id="KAK7042775.1"/>
    </source>
</evidence>
<sequence length="280" mass="29121">MSSSTTQNSESKGIALITGAAQGIGRAIALRLAADGFDVAVNDVLSKAAELEKLKQEIILAGRRSAALPADVSVDAEVRSMVETVVTDLGGLDVMVANAGICKGRASLLEVEPDEWDQTFAINVRGVFLCYKYAVNQMIAQGRGGRIIGACSGAGKQGYSEIPDYSSSKFAVRGLTQAAAKEFGKHGITVNAYAPGSVFTALSAPFAAMTNMPQDEFWAMQAKAAATGVNPTCENIASVVSFLASKEATFITGQSISADVWSPSALSVLVLSPSNLVTVM</sequence>
<dbReference type="Proteomes" id="UP001362999">
    <property type="component" value="Unassembled WGS sequence"/>
</dbReference>
<proteinExistence type="inferred from homology"/>
<dbReference type="PRINTS" id="PR00081">
    <property type="entry name" value="GDHRDH"/>
</dbReference>
<comment type="caution">
    <text evidence="4">The sequence shown here is derived from an EMBL/GenBank/DDBJ whole genome shotgun (WGS) entry which is preliminary data.</text>
</comment>
<reference evidence="4 5" key="1">
    <citation type="journal article" date="2024" name="J Genomics">
        <title>Draft genome sequencing and assembly of Favolaschia claudopus CIRM-BRFM 2984 isolated from oak limbs.</title>
        <authorList>
            <person name="Navarro D."/>
            <person name="Drula E."/>
            <person name="Chaduli D."/>
            <person name="Cazenave R."/>
            <person name="Ahrendt S."/>
            <person name="Wang J."/>
            <person name="Lipzen A."/>
            <person name="Daum C."/>
            <person name="Barry K."/>
            <person name="Grigoriev I.V."/>
            <person name="Favel A."/>
            <person name="Rosso M.N."/>
            <person name="Martin F."/>
        </authorList>
    </citation>
    <scope>NUCLEOTIDE SEQUENCE [LARGE SCALE GENOMIC DNA]</scope>
    <source>
        <strain evidence="4 5">CIRM-BRFM 2984</strain>
    </source>
</reference>
<dbReference type="Pfam" id="PF00106">
    <property type="entry name" value="adh_short"/>
    <property type="match status" value="1"/>
</dbReference>
<dbReference type="EMBL" id="JAWWNJ010000013">
    <property type="protein sequence ID" value="KAK7042775.1"/>
    <property type="molecule type" value="Genomic_DNA"/>
</dbReference>
<evidence type="ECO:0000256" key="3">
    <source>
        <dbReference type="RuleBase" id="RU000363"/>
    </source>
</evidence>
<dbReference type="InterPro" id="IPR020904">
    <property type="entry name" value="Sc_DH/Rdtase_CS"/>
</dbReference>
<dbReference type="GO" id="GO:0006633">
    <property type="term" value="P:fatty acid biosynthetic process"/>
    <property type="evidence" value="ECO:0007669"/>
    <property type="project" value="TreeGrafter"/>
</dbReference>
<dbReference type="GO" id="GO:0048038">
    <property type="term" value="F:quinone binding"/>
    <property type="evidence" value="ECO:0007669"/>
    <property type="project" value="TreeGrafter"/>
</dbReference>
<dbReference type="FunFam" id="3.40.50.720:FF:000084">
    <property type="entry name" value="Short-chain dehydrogenase reductase"/>
    <property type="match status" value="1"/>
</dbReference>
<dbReference type="AlphaFoldDB" id="A0AAW0CVD3"/>
<gene>
    <name evidence="4" type="ORF">R3P38DRAFT_3179306</name>
</gene>
<dbReference type="GO" id="GO:0016616">
    <property type="term" value="F:oxidoreductase activity, acting on the CH-OH group of donors, NAD or NADP as acceptor"/>
    <property type="evidence" value="ECO:0007669"/>
    <property type="project" value="TreeGrafter"/>
</dbReference>
<comment type="similarity">
    <text evidence="1 3">Belongs to the short-chain dehydrogenases/reductases (SDR) family.</text>
</comment>
<protein>
    <submittedName>
        <fullName evidence="4">L-2,3-butanediol dehydrogenase</fullName>
    </submittedName>
</protein>